<dbReference type="InterPro" id="IPR021270">
    <property type="entry name" value="DUF2849"/>
</dbReference>
<dbReference type="Pfam" id="PF11011">
    <property type="entry name" value="DUF2849"/>
    <property type="match status" value="1"/>
</dbReference>
<evidence type="ECO:0008006" key="4">
    <source>
        <dbReference type="Google" id="ProtNLM"/>
    </source>
</evidence>
<dbReference type="AlphaFoldDB" id="A0A1M7D3D7"/>
<dbReference type="Proteomes" id="UP000189935">
    <property type="component" value="Chromosome I"/>
</dbReference>
<evidence type="ECO:0000313" key="3">
    <source>
        <dbReference type="Proteomes" id="UP000189935"/>
    </source>
</evidence>
<feature type="region of interest" description="Disordered" evidence="1">
    <location>
        <begin position="95"/>
        <end position="115"/>
    </location>
</feature>
<dbReference type="RefSeq" id="WP_079543821.1">
    <property type="nucleotide sequence ID" value="NZ_LT670844.1"/>
</dbReference>
<reference evidence="2 3" key="1">
    <citation type="submission" date="2016-11" db="EMBL/GenBank/DDBJ databases">
        <authorList>
            <person name="Jaros S."/>
            <person name="Januszkiewicz K."/>
            <person name="Wedrychowicz H."/>
        </authorList>
    </citation>
    <scope>NUCLEOTIDE SEQUENCE [LARGE SCALE GENOMIC DNA]</scope>
    <source>
        <strain evidence="2 3">GAS499</strain>
    </source>
</reference>
<name>A0A1M7D3D7_9BRAD</name>
<gene>
    <name evidence="2" type="ORF">SAMN05444159_6698</name>
</gene>
<sequence>MGLEVRNNRRQPGRSSVVTANRLRDGQVVWLAPGGHWVEDIAAAEVFDNGIIDEVIVRARMFEEKRVVLDVYGVELDPAYPCTVPVTERERIRAAGPSVRPDLGQQARGATVHAS</sequence>
<proteinExistence type="predicted"/>
<evidence type="ECO:0000256" key="1">
    <source>
        <dbReference type="SAM" id="MobiDB-lite"/>
    </source>
</evidence>
<evidence type="ECO:0000313" key="2">
    <source>
        <dbReference type="EMBL" id="SHL74052.1"/>
    </source>
</evidence>
<dbReference type="OrthoDB" id="9815695at2"/>
<dbReference type="EMBL" id="LT670844">
    <property type="protein sequence ID" value="SHL74052.1"/>
    <property type="molecule type" value="Genomic_DNA"/>
</dbReference>
<organism evidence="2 3">
    <name type="scientific">Bradyrhizobium lablabi</name>
    <dbReference type="NCBI Taxonomy" id="722472"/>
    <lineage>
        <taxon>Bacteria</taxon>
        <taxon>Pseudomonadati</taxon>
        <taxon>Pseudomonadota</taxon>
        <taxon>Alphaproteobacteria</taxon>
        <taxon>Hyphomicrobiales</taxon>
        <taxon>Nitrobacteraceae</taxon>
        <taxon>Bradyrhizobium</taxon>
    </lineage>
</organism>
<accession>A0A1M7D3D7</accession>
<protein>
    <recommendedName>
        <fullName evidence="4">DUF2849 domain-containing protein</fullName>
    </recommendedName>
</protein>